<evidence type="ECO:0008006" key="3">
    <source>
        <dbReference type="Google" id="ProtNLM"/>
    </source>
</evidence>
<dbReference type="RefSeq" id="WP_343057884.1">
    <property type="nucleotide sequence ID" value="NZ_JACHWR010000002.1"/>
</dbReference>
<name>A0A7W4Z2Z3_9ACTN</name>
<proteinExistence type="predicted"/>
<gene>
    <name evidence="1" type="ORF">FHU40_003184</name>
</gene>
<dbReference type="AlphaFoldDB" id="A0A7W4Z2Z3"/>
<dbReference type="EMBL" id="JACHWR010000002">
    <property type="protein sequence ID" value="MBB3043366.1"/>
    <property type="molecule type" value="Genomic_DNA"/>
</dbReference>
<sequence length="585" mass="65416">MLFIDESSGRSTLFEFADLPVAEPLRRWLAERVARRLTTRSTVKRLPSARSLVDTARHFAVVLSEHPVRQPEDVVGEHMLDFRRRYEHLKPRTMSGYVENLRGLLRDDERLSSDARAGLAAIRVRGMSRRDISNRGYTDTEWQEILTALRHDVRAARDRIHAARRLLVRYRSGELPTGSEDMTLGRLLDGFERTGQLPRKFDTNATPEVHRCGGLVKVAGMLCLSPDELAAFALLLISLTGQNYGTIAAWPAAHFRPDGGLTDEGLALVEACKPRRGPDREHMVIALEDLVTGGDPDQRWSRSPLRVYRMLLDLGDTARRLSNSQGLFVGRIAKKTVHTPSPWITTLTSQHVQRWAAARGFPTSTFAVPAGKPVVSVRRLRLTAIERRRRPVAHTATTMRDSYLMPQPAVQAESHAIVAAALDNEVSKARDHARVPVFTQSFVDLARRDPQSAATRAGMTIRQLAGLIEGSQDTVLASCQDHRASPYEPPGVACSASFLACLDCANARVLPHQLPIQLAAIDALEQLRPHLPPALWARRYAPRLDQLQDITTGFQPAEIDRAKAEITDEHRHRINDLLEGRWDVH</sequence>
<evidence type="ECO:0000313" key="1">
    <source>
        <dbReference type="EMBL" id="MBB3043366.1"/>
    </source>
</evidence>
<organism evidence="1 2">
    <name type="scientific">Nocardioides soli</name>
    <dbReference type="NCBI Taxonomy" id="1036020"/>
    <lineage>
        <taxon>Bacteria</taxon>
        <taxon>Bacillati</taxon>
        <taxon>Actinomycetota</taxon>
        <taxon>Actinomycetes</taxon>
        <taxon>Propionibacteriales</taxon>
        <taxon>Nocardioidaceae</taxon>
        <taxon>Nocardioides</taxon>
    </lineage>
</organism>
<reference evidence="1 2" key="1">
    <citation type="submission" date="2020-08" db="EMBL/GenBank/DDBJ databases">
        <title>Sequencing the genomes of 1000 actinobacteria strains.</title>
        <authorList>
            <person name="Klenk H.-P."/>
        </authorList>
    </citation>
    <scope>NUCLEOTIDE SEQUENCE [LARGE SCALE GENOMIC DNA]</scope>
    <source>
        <strain evidence="1 2">DSM 105498</strain>
    </source>
</reference>
<comment type="caution">
    <text evidence="1">The sequence shown here is derived from an EMBL/GenBank/DDBJ whole genome shotgun (WGS) entry which is preliminary data.</text>
</comment>
<evidence type="ECO:0000313" key="2">
    <source>
        <dbReference type="Proteomes" id="UP000589626"/>
    </source>
</evidence>
<dbReference type="Proteomes" id="UP000589626">
    <property type="component" value="Unassembled WGS sequence"/>
</dbReference>
<keyword evidence="2" id="KW-1185">Reference proteome</keyword>
<protein>
    <recommendedName>
        <fullName evidence="3">Core-binding (CB) domain-containing protein</fullName>
    </recommendedName>
</protein>
<accession>A0A7W4Z2Z3</accession>